<dbReference type="OMA" id="TSKANTH"/>
<protein>
    <recommendedName>
        <fullName evidence="2">Integrase catalytic domain-containing protein</fullName>
    </recommendedName>
</protein>
<dbReference type="GO" id="GO:0015074">
    <property type="term" value="P:DNA integration"/>
    <property type="evidence" value="ECO:0007669"/>
    <property type="project" value="InterPro"/>
</dbReference>
<evidence type="ECO:0000313" key="3">
    <source>
        <dbReference type="EnsemblMetazoa" id="XP_038062985.1"/>
    </source>
</evidence>
<dbReference type="EnsemblMetazoa" id="XM_038207057.1">
    <property type="protein sequence ID" value="XP_038062985.1"/>
    <property type="gene ID" value="LOC119733659"/>
</dbReference>
<dbReference type="InterPro" id="IPR001584">
    <property type="entry name" value="Integrase_cat-core"/>
</dbReference>
<evidence type="ECO:0000313" key="4">
    <source>
        <dbReference type="Proteomes" id="UP000887568"/>
    </source>
</evidence>
<dbReference type="SUPFAM" id="SSF53098">
    <property type="entry name" value="Ribonuclease H-like"/>
    <property type="match status" value="1"/>
</dbReference>
<proteinExistence type="predicted"/>
<dbReference type="GeneID" id="119733659"/>
<accession>A0A914AG82</accession>
<feature type="compositionally biased region" description="Polar residues" evidence="1">
    <location>
        <begin position="106"/>
        <end position="121"/>
    </location>
</feature>
<feature type="region of interest" description="Disordered" evidence="1">
    <location>
        <begin position="329"/>
        <end position="348"/>
    </location>
</feature>
<dbReference type="PROSITE" id="PS50994">
    <property type="entry name" value="INTEGRASE"/>
    <property type="match status" value="1"/>
</dbReference>
<dbReference type="Proteomes" id="UP000887568">
    <property type="component" value="Unplaced"/>
</dbReference>
<dbReference type="InterPro" id="IPR012337">
    <property type="entry name" value="RNaseH-like_sf"/>
</dbReference>
<feature type="domain" description="Integrase catalytic" evidence="2">
    <location>
        <begin position="1513"/>
        <end position="1707"/>
    </location>
</feature>
<evidence type="ECO:0000256" key="1">
    <source>
        <dbReference type="SAM" id="MobiDB-lite"/>
    </source>
</evidence>
<reference evidence="3" key="1">
    <citation type="submission" date="2022-11" db="UniProtKB">
        <authorList>
            <consortium name="EnsemblMetazoa"/>
        </authorList>
    </citation>
    <scope>IDENTIFICATION</scope>
</reference>
<dbReference type="Pfam" id="PF18701">
    <property type="entry name" value="DUF5641"/>
    <property type="match status" value="1"/>
</dbReference>
<dbReference type="CDD" id="cd01644">
    <property type="entry name" value="RT_pepA17"/>
    <property type="match status" value="1"/>
</dbReference>
<dbReference type="GO" id="GO:0003676">
    <property type="term" value="F:nucleic acid binding"/>
    <property type="evidence" value="ECO:0007669"/>
    <property type="project" value="InterPro"/>
</dbReference>
<feature type="region of interest" description="Disordered" evidence="1">
    <location>
        <begin position="106"/>
        <end position="127"/>
    </location>
</feature>
<evidence type="ECO:0000259" key="2">
    <source>
        <dbReference type="PROSITE" id="PS50994"/>
    </source>
</evidence>
<sequence length="1826" mass="204719">MKLQRAKLDADLGLLGHQREAAATLAQAEALEAAMEMETGLSVNKISTPLPPADITQRTKDYVQQQAEFQTGFSSMPSLEPAYNMRPPSPLNPANAEVTSCPLQCSPTSVGNQTRPHSPQKTPAGDQGNDFAKYLARRELVNTGLTHFDDRPENYRAWRSSFHNATKDLGITPSEELDLLVKWLGKESSDHVKRICAVHIKDPTTALKKSWERLKEQYAAPEVIESALFRRLDGFPRINSRDPLKLRQLGDLLMEVQCAKEDGYLPGLSYLDTARGVNPIVEKLPHGLQERWITKGSRYKKQHNACFPPFSFFAEFICSEAKTRNDPSFTISSNNSGPMRADKPTTRNTSMRAPISVHKTDVSIVAESSADSDAKKSDPGKSCPLHQKPHPLKKCRAFRAKTIDERRAFLRENGICFKCCASISHLAKECVIPLKCTECNSNHHSTAMHPGPAPWTLKAFTPTPQHGGEEEVAQSSPPVVNSQCTEVCGEGLSAKSCAKICLVKVYPQDQPESAVEMYAVIDDQSNRSLAKSDFFDQFDIRSSPSPYSLRTCAGVTEMTGRKADGFQIEAVNGGVSLPLPPLIECNEILNNRAEIPTPDVALHHAHLKSVAPYIPKLDPNAEILLLLGRDILRVHKVREQINGPHNAPFAQRLDIGWVLIGEVCLGDAYVPTVNSFKTHVLESGRPSFLAPCKNHICLREKATHSGEQQDASSRTLISNPVRRPADDKLGREVFRTTPEDNKPALSIEDTIFLQMMDGEFKKDDTNSWVAPLPFRTPRPHLPNNREHAVTRLLSLRRSLDRKPEMKKQFIDFIQKLFENDHAEKAPPLRTGEECWYLPTFGVYHPQKPEKIRVVFDSSAQHHGFSLNDVLLTGPDLNNSLLGVLIRFRKEPVAIIADIQQMFYCFVVREDHRNYLRFLWYRDNDTTKDVIDYRMKVHVFGNSPSPAVAMYGLRRAAQAGEQVHGADTREFVERHFYVDDGLKSLPTEEEAIDLLQRTRASLAESNLRLHKIASNSTTVMQAFPADDHAKGMKDFGTGDETGPVQRSLGLSWETTTDTFTFKVSSGDKPFTRRGVLSTVNSLFDPLGLVAPVTIQGRTILRELTTDTCSWDAPLPEGKLKEWEAWRDSLQELKNLHIPRTYSSKSLSKAQHTELCMFSDASIKAVAAVAYLRTVDETGQVDVGFVLGKAKLTPQSQPTIPRLELCAAVLAVEVAELILDEIDIKPDAVNFYCDSKVVLGYIYNETKRFYVYVHNRVQRIRQTTQPDQWHYFTGPAFLHKPGKADAENQDSLELVAPDSDAEIRPEVRSFITKTEERQLTPKRFEHFSTWKSLLRGVAFLIHVTHSFKKDLADQSAECRGWHQCNKPRTPDELAQAKSVIIKSVQGDVYSDEFASLEQKSDVSTSSSLSKLNPTLEDGFIKVGGRLKHAQLDNSEKNPILLPGRNHVSTLLVRHYHEQVKHQGRHFTEGAIRASGLWIVGGKRLINSVLHKCVTCKKLRGRMEEQKMADLPPERLGTSPPFTFVGLDVFGPWTVVARRTRGDQAQSKRWAVLFTCMSTRAIHIEVIEAMDTSSCINALRRFFAIRGPAKQLRSDCGTNFIGACNELQLGKEQQQGNDVQHYLSEHGCTWEFNPPHSSHMGGAWERMIGVARRILDSMMLQNKSGLSHEVLCTFLAEVTAIINARPLVPVSTDPGPPFILTPAMLLTQKVGAPPPPGDFTDKDLFKSQWRLVQSLASKFWSRWSHEYLPTLQSRRKWTETRRNLQEGDLVLLKDKQVARNEWPLALVTSTFVGDDGKVRTLEVKVTAQGTTKKFVRPIAEVVLLLPKED</sequence>
<name>A0A914AG82_PATMI</name>
<feature type="region of interest" description="Disordered" evidence="1">
    <location>
        <begin position="366"/>
        <end position="387"/>
    </location>
</feature>
<dbReference type="RefSeq" id="XP_038062985.1">
    <property type="nucleotide sequence ID" value="XM_038207057.1"/>
</dbReference>
<dbReference type="PANTHER" id="PTHR47331:SF6">
    <property type="entry name" value="DOUBLECORTIN DOMAIN-CONTAINING PROTEIN"/>
    <property type="match status" value="1"/>
</dbReference>
<dbReference type="Pfam" id="PF05380">
    <property type="entry name" value="Peptidase_A17"/>
    <property type="match status" value="1"/>
</dbReference>
<dbReference type="PANTHER" id="PTHR47331">
    <property type="entry name" value="PHD-TYPE DOMAIN-CONTAINING PROTEIN"/>
    <property type="match status" value="1"/>
</dbReference>
<dbReference type="InterPro" id="IPR008042">
    <property type="entry name" value="Retrotrans_Pao"/>
</dbReference>
<keyword evidence="4" id="KW-1185">Reference proteome</keyword>
<dbReference type="OrthoDB" id="10068969at2759"/>
<dbReference type="InterPro" id="IPR040676">
    <property type="entry name" value="DUF5641"/>
</dbReference>
<organism evidence="3 4">
    <name type="scientific">Patiria miniata</name>
    <name type="common">Bat star</name>
    <name type="synonym">Asterina miniata</name>
    <dbReference type="NCBI Taxonomy" id="46514"/>
    <lineage>
        <taxon>Eukaryota</taxon>
        <taxon>Metazoa</taxon>
        <taxon>Echinodermata</taxon>
        <taxon>Eleutherozoa</taxon>
        <taxon>Asterozoa</taxon>
        <taxon>Asteroidea</taxon>
        <taxon>Valvatacea</taxon>
        <taxon>Valvatida</taxon>
        <taxon>Asterinidae</taxon>
        <taxon>Patiria</taxon>
    </lineage>
</organism>
<dbReference type="Gene3D" id="3.30.420.10">
    <property type="entry name" value="Ribonuclease H-like superfamily/Ribonuclease H"/>
    <property type="match status" value="1"/>
</dbReference>
<dbReference type="SUPFAM" id="SSF56672">
    <property type="entry name" value="DNA/RNA polymerases"/>
    <property type="match status" value="1"/>
</dbReference>
<dbReference type="InterPro" id="IPR043502">
    <property type="entry name" value="DNA/RNA_pol_sf"/>
</dbReference>
<dbReference type="InterPro" id="IPR036397">
    <property type="entry name" value="RNaseH_sf"/>
</dbReference>